<organism evidence="1">
    <name type="scientific">Ananas comosus var. bracteatus</name>
    <name type="common">red pineapple</name>
    <dbReference type="NCBI Taxonomy" id="296719"/>
    <lineage>
        <taxon>Eukaryota</taxon>
        <taxon>Viridiplantae</taxon>
        <taxon>Streptophyta</taxon>
        <taxon>Embryophyta</taxon>
        <taxon>Tracheophyta</taxon>
        <taxon>Spermatophyta</taxon>
        <taxon>Magnoliopsida</taxon>
        <taxon>Liliopsida</taxon>
        <taxon>Poales</taxon>
        <taxon>Bromeliaceae</taxon>
        <taxon>Bromelioideae</taxon>
        <taxon>Ananas</taxon>
    </lineage>
</organism>
<dbReference type="PANTHER" id="PTHR45835">
    <property type="entry name" value="YALI0A06105P"/>
    <property type="match status" value="1"/>
</dbReference>
<accession>A0A6V7NWD6</accession>
<gene>
    <name evidence="1" type="ORF">CB5_LOCUS6096</name>
</gene>
<sequence>MLRACVIDYQGSWPQFLPMAEFAYNNSYQASIQMAPFEALYGRKCRSPLHWSEVGERLVLGPDVLQEAEAKVRLARELSTLALVNSRYLLGDPLLGTSATASISAKTVYCLASIAVTARAAGIQSEALLPTASMATWHSVTERRANSVLRGCILLERSNPPSFGGITPDLRIGSMIQVGGRTRYGVLSRTWWSVLVFSSGFTRLVNYILVKLC</sequence>
<dbReference type="EMBL" id="LR862142">
    <property type="protein sequence ID" value="CAD1822885.1"/>
    <property type="molecule type" value="Genomic_DNA"/>
</dbReference>
<protein>
    <recommendedName>
        <fullName evidence="2">Integrase catalytic domain-containing protein</fullName>
    </recommendedName>
</protein>
<proteinExistence type="predicted"/>
<dbReference type="InterPro" id="IPR036397">
    <property type="entry name" value="RNaseH_sf"/>
</dbReference>
<dbReference type="PANTHER" id="PTHR45835:SF99">
    <property type="entry name" value="CHROMO DOMAIN-CONTAINING PROTEIN-RELATED"/>
    <property type="match status" value="1"/>
</dbReference>
<dbReference type="AlphaFoldDB" id="A0A6V7NWD6"/>
<dbReference type="GO" id="GO:0003676">
    <property type="term" value="F:nucleic acid binding"/>
    <property type="evidence" value="ECO:0007669"/>
    <property type="project" value="InterPro"/>
</dbReference>
<name>A0A6V7NWD6_ANACO</name>
<evidence type="ECO:0000313" key="1">
    <source>
        <dbReference type="EMBL" id="CAD1822885.1"/>
    </source>
</evidence>
<reference evidence="1" key="1">
    <citation type="submission" date="2020-07" db="EMBL/GenBank/DDBJ databases">
        <authorList>
            <person name="Lin J."/>
        </authorList>
    </citation>
    <scope>NUCLEOTIDE SEQUENCE</scope>
</reference>
<evidence type="ECO:0008006" key="2">
    <source>
        <dbReference type="Google" id="ProtNLM"/>
    </source>
</evidence>
<dbReference type="Gene3D" id="3.30.420.10">
    <property type="entry name" value="Ribonuclease H-like superfamily/Ribonuclease H"/>
    <property type="match status" value="1"/>
</dbReference>